<name>A0A166NX97_9AGAM</name>
<keyword evidence="3" id="KW-1185">Reference proteome</keyword>
<proteinExistence type="predicted"/>
<organism evidence="2 3">
    <name type="scientific">Athelia psychrophila</name>
    <dbReference type="NCBI Taxonomy" id="1759441"/>
    <lineage>
        <taxon>Eukaryota</taxon>
        <taxon>Fungi</taxon>
        <taxon>Dikarya</taxon>
        <taxon>Basidiomycota</taxon>
        <taxon>Agaricomycotina</taxon>
        <taxon>Agaricomycetes</taxon>
        <taxon>Agaricomycetidae</taxon>
        <taxon>Atheliales</taxon>
        <taxon>Atheliaceae</taxon>
        <taxon>Athelia</taxon>
    </lineage>
</organism>
<reference evidence="2 3" key="1">
    <citation type="journal article" date="2016" name="Mol. Biol. Evol.">
        <title>Comparative Genomics of Early-Diverging Mushroom-Forming Fungi Provides Insights into the Origins of Lignocellulose Decay Capabilities.</title>
        <authorList>
            <person name="Nagy L.G."/>
            <person name="Riley R."/>
            <person name="Tritt A."/>
            <person name="Adam C."/>
            <person name="Daum C."/>
            <person name="Floudas D."/>
            <person name="Sun H."/>
            <person name="Yadav J.S."/>
            <person name="Pangilinan J."/>
            <person name="Larsson K.H."/>
            <person name="Matsuura K."/>
            <person name="Barry K."/>
            <person name="Labutti K."/>
            <person name="Kuo R."/>
            <person name="Ohm R.A."/>
            <person name="Bhattacharya S.S."/>
            <person name="Shirouzu T."/>
            <person name="Yoshinaga Y."/>
            <person name="Martin F.M."/>
            <person name="Grigoriev I.V."/>
            <person name="Hibbett D.S."/>
        </authorList>
    </citation>
    <scope>NUCLEOTIDE SEQUENCE [LARGE SCALE GENOMIC DNA]</scope>
    <source>
        <strain evidence="2 3">CBS 109695</strain>
    </source>
</reference>
<dbReference type="EMBL" id="KV417520">
    <property type="protein sequence ID" value="KZP25463.1"/>
    <property type="molecule type" value="Genomic_DNA"/>
</dbReference>
<protein>
    <submittedName>
        <fullName evidence="2">Uncharacterized protein</fullName>
    </submittedName>
</protein>
<gene>
    <name evidence="2" type="ORF">FIBSPDRAFT_887992</name>
</gene>
<feature type="region of interest" description="Disordered" evidence="1">
    <location>
        <begin position="1"/>
        <end position="107"/>
    </location>
</feature>
<feature type="compositionally biased region" description="Basic and acidic residues" evidence="1">
    <location>
        <begin position="47"/>
        <end position="69"/>
    </location>
</feature>
<feature type="compositionally biased region" description="Basic and acidic residues" evidence="1">
    <location>
        <begin position="16"/>
        <end position="27"/>
    </location>
</feature>
<feature type="compositionally biased region" description="Polar residues" evidence="1">
    <location>
        <begin position="1"/>
        <end position="14"/>
    </location>
</feature>
<evidence type="ECO:0000313" key="3">
    <source>
        <dbReference type="Proteomes" id="UP000076532"/>
    </source>
</evidence>
<dbReference type="AlphaFoldDB" id="A0A166NX97"/>
<evidence type="ECO:0000256" key="1">
    <source>
        <dbReference type="SAM" id="MobiDB-lite"/>
    </source>
</evidence>
<accession>A0A166NX97</accession>
<sequence length="107" mass="12153">MNSWHCILQKQNKSMKAKENKKNDDCTKLLPKGMGRHLTEAGFIQAVRDKETEKQQKLDEKEGRKDLPKKPTRPKKPKHTADGPIVGFDQSDEEGMSSSDNEDGDED</sequence>
<dbReference type="Proteomes" id="UP000076532">
    <property type="component" value="Unassembled WGS sequence"/>
</dbReference>
<evidence type="ECO:0000313" key="2">
    <source>
        <dbReference type="EMBL" id="KZP25463.1"/>
    </source>
</evidence>
<feature type="compositionally biased region" description="Acidic residues" evidence="1">
    <location>
        <begin position="90"/>
        <end position="107"/>
    </location>
</feature>